<evidence type="ECO:0000256" key="1">
    <source>
        <dbReference type="ARBA" id="ARBA00023002"/>
    </source>
</evidence>
<dbReference type="Gene3D" id="3.50.50.60">
    <property type="entry name" value="FAD/NAD(P)-binding domain"/>
    <property type="match status" value="1"/>
</dbReference>
<dbReference type="SUPFAM" id="SSF54373">
    <property type="entry name" value="FAD-linked reductases, C-terminal domain"/>
    <property type="match status" value="1"/>
</dbReference>
<sequence length="412" mass="43884">MSTSSPPTQHADLVIIGGGVFGLSIAYHYARLEAGRVLLLERNALATAATSRAAALLTRARAKTALMPLIAQTYADIALLEMELGESLDLRQVGSLHLAASETRVRELRELVIVAEQAGFRVEWVSADEASRRVPWLNPEAVAAATFMAEDAFVDPYRLAMAYARAARMYGASLRQRIAVRDLRQQGERITGVVTDQGVIYAGCVVDAAGAWANVLAARIGIGLPMAPVRSQYWITAPDPLFPRDHPMVIMPDASAYSRPELGGLLFGLRERQSISFDPCQLPDELSGFALGEEGGWSSLEEGAPRLRRFLPALDQLKIASHISGLSTYTPDGLFALGPASGLQGFLAATGCSGAGIAAAGGVGLGVARLAAGLPSPFDLTPFRIERFGPVDPLSPAFRQRCEQARSSKTSG</sequence>
<reference evidence="3 4" key="1">
    <citation type="submission" date="2019-03" db="EMBL/GenBank/DDBJ databases">
        <title>Metabolic reconstructions from genomes of highly enriched 'Candidatus Accumulibacter' and 'Candidatus Competibacter' bioreactor populations.</title>
        <authorList>
            <person name="Annavajhala M.K."/>
            <person name="Welles L."/>
            <person name="Abbas B."/>
            <person name="Sorokin D."/>
            <person name="Park H."/>
            <person name="Van Loosdrecht M."/>
            <person name="Chandran K."/>
        </authorList>
    </citation>
    <scope>NUCLEOTIDE SEQUENCE [LARGE SCALE GENOMIC DNA]</scope>
    <source>
        <strain evidence="3 4">SBR_G</strain>
    </source>
</reference>
<dbReference type="PANTHER" id="PTHR13847">
    <property type="entry name" value="SARCOSINE DEHYDROGENASE-RELATED"/>
    <property type="match status" value="1"/>
</dbReference>
<dbReference type="Proteomes" id="UP000760480">
    <property type="component" value="Unassembled WGS sequence"/>
</dbReference>
<keyword evidence="4" id="KW-1185">Reference proteome</keyword>
<organism evidence="3 4">
    <name type="scientific">Candidatus Competibacter phosphatis</name>
    <dbReference type="NCBI Taxonomy" id="221280"/>
    <lineage>
        <taxon>Bacteria</taxon>
        <taxon>Pseudomonadati</taxon>
        <taxon>Pseudomonadota</taxon>
        <taxon>Gammaproteobacteria</taxon>
        <taxon>Candidatus Competibacteraceae</taxon>
        <taxon>Candidatus Competibacter</taxon>
    </lineage>
</organism>
<dbReference type="PANTHER" id="PTHR13847:SF287">
    <property type="entry name" value="FAD-DEPENDENT OXIDOREDUCTASE DOMAIN-CONTAINING PROTEIN 1"/>
    <property type="match status" value="1"/>
</dbReference>
<evidence type="ECO:0000313" key="3">
    <source>
        <dbReference type="EMBL" id="NMQ18820.1"/>
    </source>
</evidence>
<dbReference type="InterPro" id="IPR036188">
    <property type="entry name" value="FAD/NAD-bd_sf"/>
</dbReference>
<dbReference type="EMBL" id="SPMZ01000016">
    <property type="protein sequence ID" value="NMQ18820.1"/>
    <property type="molecule type" value="Genomic_DNA"/>
</dbReference>
<protein>
    <submittedName>
        <fullName evidence="3">FAD-binding oxidoreductase</fullName>
    </submittedName>
</protein>
<dbReference type="SUPFAM" id="SSF51905">
    <property type="entry name" value="FAD/NAD(P)-binding domain"/>
    <property type="match status" value="1"/>
</dbReference>
<proteinExistence type="predicted"/>
<evidence type="ECO:0000259" key="2">
    <source>
        <dbReference type="Pfam" id="PF01266"/>
    </source>
</evidence>
<evidence type="ECO:0000313" key="4">
    <source>
        <dbReference type="Proteomes" id="UP000760480"/>
    </source>
</evidence>
<feature type="domain" description="FAD dependent oxidoreductase" evidence="2">
    <location>
        <begin position="12"/>
        <end position="369"/>
    </location>
</feature>
<gene>
    <name evidence="3" type="ORF">E4P82_06120</name>
</gene>
<dbReference type="InterPro" id="IPR006076">
    <property type="entry name" value="FAD-dep_OxRdtase"/>
</dbReference>
<dbReference type="Pfam" id="PF01266">
    <property type="entry name" value="DAO"/>
    <property type="match status" value="1"/>
</dbReference>
<keyword evidence="1" id="KW-0560">Oxidoreductase</keyword>
<comment type="caution">
    <text evidence="3">The sequence shown here is derived from an EMBL/GenBank/DDBJ whole genome shotgun (WGS) entry which is preliminary data.</text>
</comment>
<name>A0ABX1THH1_9GAMM</name>
<dbReference type="Gene3D" id="3.30.9.10">
    <property type="entry name" value="D-Amino Acid Oxidase, subunit A, domain 2"/>
    <property type="match status" value="1"/>
</dbReference>
<accession>A0ABX1THH1</accession>
<dbReference type="RefSeq" id="WP_169248075.1">
    <property type="nucleotide sequence ID" value="NZ_SPMZ01000016.1"/>
</dbReference>